<proteinExistence type="predicted"/>
<comment type="caution">
    <text evidence="1">The sequence shown here is derived from an EMBL/GenBank/DDBJ whole genome shotgun (WGS) entry which is preliminary data.</text>
</comment>
<organism evidence="1 2">
    <name type="scientific">Actinoplanes octamycinicus</name>
    <dbReference type="NCBI Taxonomy" id="135948"/>
    <lineage>
        <taxon>Bacteria</taxon>
        <taxon>Bacillati</taxon>
        <taxon>Actinomycetota</taxon>
        <taxon>Actinomycetes</taxon>
        <taxon>Micromonosporales</taxon>
        <taxon>Micromonosporaceae</taxon>
        <taxon>Actinoplanes</taxon>
    </lineage>
</organism>
<evidence type="ECO:0000313" key="2">
    <source>
        <dbReference type="Proteomes" id="UP000546162"/>
    </source>
</evidence>
<name>A0A7W7GYH3_9ACTN</name>
<accession>A0A7W7GYH3</accession>
<dbReference type="RefSeq" id="WP_185041210.1">
    <property type="nucleotide sequence ID" value="NZ_BAABFG010000005.1"/>
</dbReference>
<keyword evidence="2" id="KW-1185">Reference proteome</keyword>
<gene>
    <name evidence="1" type="ORF">BJY16_004092</name>
</gene>
<dbReference type="Gene3D" id="1.20.5.620">
    <property type="entry name" value="F1F0 ATP synthase subunit B, membrane domain"/>
    <property type="match status" value="1"/>
</dbReference>
<dbReference type="AlphaFoldDB" id="A0A7W7GYH3"/>
<protein>
    <submittedName>
        <fullName evidence="1">Uncharacterized protein</fullName>
    </submittedName>
</protein>
<dbReference type="Proteomes" id="UP000546162">
    <property type="component" value="Unassembled WGS sequence"/>
</dbReference>
<dbReference type="EMBL" id="JACHNB010000001">
    <property type="protein sequence ID" value="MBB4740633.1"/>
    <property type="molecule type" value="Genomic_DNA"/>
</dbReference>
<evidence type="ECO:0000313" key="1">
    <source>
        <dbReference type="EMBL" id="MBB4740633.1"/>
    </source>
</evidence>
<reference evidence="1 2" key="1">
    <citation type="submission" date="2020-08" db="EMBL/GenBank/DDBJ databases">
        <title>Sequencing the genomes of 1000 actinobacteria strains.</title>
        <authorList>
            <person name="Klenk H.-P."/>
        </authorList>
    </citation>
    <scope>NUCLEOTIDE SEQUENCE [LARGE SCALE GENOMIC DNA]</scope>
    <source>
        <strain evidence="1 2">DSM 45809</strain>
    </source>
</reference>
<sequence length="117" mass="11901">MKRCGWFLLGGGLGVLVGAELEGPMLVPGLVTAGVGLVLLVFAARSGGAELVGDAMAAPAAAREDRPSLAHLGSRVETILGMAEQQAADTIAEAEKEAGRIVARARAEADRARPQGL</sequence>